<evidence type="ECO:0000313" key="4">
    <source>
        <dbReference type="Proteomes" id="UP000267251"/>
    </source>
</evidence>
<evidence type="ECO:0000256" key="2">
    <source>
        <dbReference type="SAM" id="Phobius"/>
    </source>
</evidence>
<keyword evidence="2" id="KW-0472">Membrane</keyword>
<accession>A0A4P9Y4I2</accession>
<feature type="compositionally biased region" description="Polar residues" evidence="1">
    <location>
        <begin position="1213"/>
        <end position="1229"/>
    </location>
</feature>
<feature type="region of interest" description="Disordered" evidence="1">
    <location>
        <begin position="997"/>
        <end position="1022"/>
    </location>
</feature>
<feature type="compositionally biased region" description="Basic and acidic residues" evidence="1">
    <location>
        <begin position="1122"/>
        <end position="1151"/>
    </location>
</feature>
<sequence>MYTLLSDCMDLLIEMLFHLLIIGETFLDTPLSIVEGLQHMIDCPVSHLLATVKYTADLLEGHSAPFHLSVVTALILALLTIYILIKLTYGSIHLIQGTITMYNVELSSIYTFAPSKKMHKEQTPELPVNFCANLPYLSQEESRAAFAFPQSQTFSSSITSDPIILFVKRTSRLRKLKTLGCHQSNYARSSFDGKAYTKYWMETRYKTNKAYHPEKQGDKEDILAYKNLVAEEEMKTVGKMQAGELVTKEKKLEICESTVEDDEMEAENWELDIGKLAVEDREFESEKLAADDEELAGDNWELDTGKLAVEDREFESEELAAEDDEMEAENWELDIGKLAVEDREFESEKLAADDEELAGDNWELDTGKLAVEDREFESEELTLEHEELVMEEEELEEDEWKFEIVIVEVRLRQEELEVEEWLMEELETEEWLVEELNVEATDVETSSVKILAEENVAGPTSSLFYQASGDVSNQKGSQTIPVLSSLCGQENAHSTMAPCVSFPLDPGCIEDINWLTLALAENASEVSLTDEELIAICSSPGVPTVPEHILPGFVDPQMMHETQLLFTDEELLAMASFPGIQAVPGVTLSGLMDPQDMHEAQSLFTDEESLAMYSFPRPMGPQPMPEAPSFLSNETLLALISLSGSQPLLSDDEFLALLALMSPIPDDTGYFSYISNPPEIKRKLRRAKSGIFGKYLSNLRQHKCVLNTMAPPSPSSIKRHQRWRKCMHFMDAKGLLWWFKGVTQQGCSPHSSKVLLDEDVPNNREFPQERRLPSPKKAPRSILRKQSENSIAASTKTKKSVIWWDSAPHDDDGLTPSSALYQPFQVIEEGEIGGNFIDKISSRMEVSAEEKMGNQLEGLEATIRGEPSVVGDMGKEWYLMEKGLKTLPSLTDDQVDEEKQRLNFCDEEGIEARKAFSFNAIPIAPASKKSLLTRLRVSKRFSKSKPSSTSVVSLSKILGAPKAHMPARLGSVGKDAGQLRKGTTTSGREVMEDVKAKKGGGSKLKGKEKLKNPLARSKKSKRIKLRRPKMMKIGNRWLPVLRVGSLPSEDEPESVSVSEAWGKKRHREDDLSEQSTISRLDGYKSALGNGEGAKEASDESRAGTFKTSGLFKRALKRCKRTKGYERPADEGMNDERKQADENAKELKKRTELAAPRDMVAQGGEHAGSKGSSRLKSIFRPRGGKVGPVEASTGMKAKRSQKSIIQSRMRGQYTIHSTCSNVPSPHTASAGSVARDKSADISIH</sequence>
<evidence type="ECO:0000313" key="3">
    <source>
        <dbReference type="EMBL" id="RKP12750.1"/>
    </source>
</evidence>
<feature type="transmembrane region" description="Helical" evidence="2">
    <location>
        <begin position="66"/>
        <end position="85"/>
    </location>
</feature>
<keyword evidence="4" id="KW-1185">Reference proteome</keyword>
<feature type="region of interest" description="Disordered" evidence="1">
    <location>
        <begin position="1046"/>
        <end position="1103"/>
    </location>
</feature>
<protein>
    <submittedName>
        <fullName evidence="3">Uncharacterized protein</fullName>
    </submittedName>
</protein>
<dbReference type="AlphaFoldDB" id="A0A4P9Y4I2"/>
<evidence type="ECO:0000256" key="1">
    <source>
        <dbReference type="SAM" id="MobiDB-lite"/>
    </source>
</evidence>
<feature type="region of interest" description="Disordered" evidence="1">
    <location>
        <begin position="968"/>
        <end position="987"/>
    </location>
</feature>
<feature type="compositionally biased region" description="Basic and acidic residues" evidence="1">
    <location>
        <begin position="1233"/>
        <end position="1243"/>
    </location>
</feature>
<feature type="region of interest" description="Disordered" evidence="1">
    <location>
        <begin position="1122"/>
        <end position="1243"/>
    </location>
</feature>
<feature type="compositionally biased region" description="Basic and acidic residues" evidence="1">
    <location>
        <begin position="1092"/>
        <end position="1101"/>
    </location>
</feature>
<gene>
    <name evidence="3" type="ORF">BJ684DRAFT_16796</name>
</gene>
<keyword evidence="2" id="KW-1133">Transmembrane helix</keyword>
<proteinExistence type="predicted"/>
<name>A0A4P9Y4I2_9FUNG</name>
<keyword evidence="2" id="KW-0812">Transmembrane</keyword>
<feature type="compositionally biased region" description="Basic residues" evidence="1">
    <location>
        <begin position="773"/>
        <end position="783"/>
    </location>
</feature>
<feature type="region of interest" description="Disordered" evidence="1">
    <location>
        <begin position="750"/>
        <end position="793"/>
    </location>
</feature>
<reference evidence="4" key="1">
    <citation type="journal article" date="2018" name="Nat. Microbiol.">
        <title>Leveraging single-cell genomics to expand the fungal tree of life.</title>
        <authorList>
            <person name="Ahrendt S.R."/>
            <person name="Quandt C.A."/>
            <person name="Ciobanu D."/>
            <person name="Clum A."/>
            <person name="Salamov A."/>
            <person name="Andreopoulos B."/>
            <person name="Cheng J.F."/>
            <person name="Woyke T."/>
            <person name="Pelin A."/>
            <person name="Henrissat B."/>
            <person name="Reynolds N.K."/>
            <person name="Benny G.L."/>
            <person name="Smith M.E."/>
            <person name="James T.Y."/>
            <person name="Grigoriev I.V."/>
        </authorList>
    </citation>
    <scope>NUCLEOTIDE SEQUENCE [LARGE SCALE GENOMIC DNA]</scope>
</reference>
<dbReference type="EMBL" id="KZ988217">
    <property type="protein sequence ID" value="RKP12750.1"/>
    <property type="molecule type" value="Genomic_DNA"/>
</dbReference>
<organism evidence="3 4">
    <name type="scientific">Piptocephalis cylindrospora</name>
    <dbReference type="NCBI Taxonomy" id="1907219"/>
    <lineage>
        <taxon>Eukaryota</taxon>
        <taxon>Fungi</taxon>
        <taxon>Fungi incertae sedis</taxon>
        <taxon>Zoopagomycota</taxon>
        <taxon>Zoopagomycotina</taxon>
        <taxon>Zoopagomycetes</taxon>
        <taxon>Zoopagales</taxon>
        <taxon>Piptocephalidaceae</taxon>
        <taxon>Piptocephalis</taxon>
    </lineage>
</organism>
<dbReference type="Proteomes" id="UP000267251">
    <property type="component" value="Unassembled WGS sequence"/>
</dbReference>